<dbReference type="Proteomes" id="UP001601992">
    <property type="component" value="Unassembled WGS sequence"/>
</dbReference>
<dbReference type="PANTHER" id="PTHR43591:SF24">
    <property type="entry name" value="2-METHOXY-6-POLYPRENYL-1,4-BENZOQUINOL METHYLASE, MITOCHONDRIAL"/>
    <property type="match status" value="1"/>
</dbReference>
<keyword evidence="3" id="KW-1185">Reference proteome</keyword>
<dbReference type="EMBL" id="JBIAQY010000009">
    <property type="protein sequence ID" value="MFF3571023.1"/>
    <property type="molecule type" value="Genomic_DNA"/>
</dbReference>
<name>A0ABW6S405_9NOCA</name>
<organism evidence="2 3">
    <name type="scientific">Nocardia jiangxiensis</name>
    <dbReference type="NCBI Taxonomy" id="282685"/>
    <lineage>
        <taxon>Bacteria</taxon>
        <taxon>Bacillati</taxon>
        <taxon>Actinomycetota</taxon>
        <taxon>Actinomycetes</taxon>
        <taxon>Mycobacteriales</taxon>
        <taxon>Nocardiaceae</taxon>
        <taxon>Nocardia</taxon>
    </lineage>
</organism>
<dbReference type="InterPro" id="IPR029063">
    <property type="entry name" value="SAM-dependent_MTases_sf"/>
</dbReference>
<comment type="caution">
    <text evidence="2">The sequence shown here is derived from an EMBL/GenBank/DDBJ whole genome shotgun (WGS) entry which is preliminary data.</text>
</comment>
<keyword evidence="2" id="KW-0489">Methyltransferase</keyword>
<feature type="domain" description="Methyltransferase type 11" evidence="1">
    <location>
        <begin position="54"/>
        <end position="146"/>
    </location>
</feature>
<sequence length="204" mass="21533">MNSPQTLPVNHHADHPGFSGPAGLAAGALMLAAGRRRARMVVESAAVTESDRVLDIGCGSGAAVRAAARRGARVTGVDPSPMMLRLARLLVRGPSIRWAEGVAERLPLEDGAVTVALAVATVHHWPDVTTALAEVQRVLISGGRFVAVERYSPVGATGVAAHGWTDDQARSFADLCRAAGFADPRVERITLGRHDFWVVHSVRA</sequence>
<dbReference type="GO" id="GO:0008168">
    <property type="term" value="F:methyltransferase activity"/>
    <property type="evidence" value="ECO:0007669"/>
    <property type="project" value="UniProtKB-KW"/>
</dbReference>
<dbReference type="GO" id="GO:0032259">
    <property type="term" value="P:methylation"/>
    <property type="evidence" value="ECO:0007669"/>
    <property type="project" value="UniProtKB-KW"/>
</dbReference>
<protein>
    <submittedName>
        <fullName evidence="2">Class I SAM-dependent methyltransferase</fullName>
        <ecNumber evidence="2">2.1.1.-</ecNumber>
    </submittedName>
</protein>
<dbReference type="Gene3D" id="3.40.50.150">
    <property type="entry name" value="Vaccinia Virus protein VP39"/>
    <property type="match status" value="1"/>
</dbReference>
<evidence type="ECO:0000313" key="2">
    <source>
        <dbReference type="EMBL" id="MFF3571023.1"/>
    </source>
</evidence>
<dbReference type="PANTHER" id="PTHR43591">
    <property type="entry name" value="METHYLTRANSFERASE"/>
    <property type="match status" value="1"/>
</dbReference>
<dbReference type="RefSeq" id="WP_040830461.1">
    <property type="nucleotide sequence ID" value="NZ_JBIAQY010000009.1"/>
</dbReference>
<reference evidence="2 3" key="1">
    <citation type="submission" date="2024-10" db="EMBL/GenBank/DDBJ databases">
        <title>The Natural Products Discovery Center: Release of the First 8490 Sequenced Strains for Exploring Actinobacteria Biosynthetic Diversity.</title>
        <authorList>
            <person name="Kalkreuter E."/>
            <person name="Kautsar S.A."/>
            <person name="Yang D."/>
            <person name="Bader C.D."/>
            <person name="Teijaro C.N."/>
            <person name="Fluegel L."/>
            <person name="Davis C.M."/>
            <person name="Simpson J.R."/>
            <person name="Lauterbach L."/>
            <person name="Steele A.D."/>
            <person name="Gui C."/>
            <person name="Meng S."/>
            <person name="Li G."/>
            <person name="Viehrig K."/>
            <person name="Ye F."/>
            <person name="Su P."/>
            <person name="Kiefer A.F."/>
            <person name="Nichols A."/>
            <person name="Cepeda A.J."/>
            <person name="Yan W."/>
            <person name="Fan B."/>
            <person name="Jiang Y."/>
            <person name="Adhikari A."/>
            <person name="Zheng C.-J."/>
            <person name="Schuster L."/>
            <person name="Cowan T.M."/>
            <person name="Smanski M.J."/>
            <person name="Chevrette M.G."/>
            <person name="De Carvalho L.P.S."/>
            <person name="Shen B."/>
        </authorList>
    </citation>
    <scope>NUCLEOTIDE SEQUENCE [LARGE SCALE GENOMIC DNA]</scope>
    <source>
        <strain evidence="2 3">NPDC002593</strain>
    </source>
</reference>
<dbReference type="Pfam" id="PF08241">
    <property type="entry name" value="Methyltransf_11"/>
    <property type="match status" value="1"/>
</dbReference>
<evidence type="ECO:0000259" key="1">
    <source>
        <dbReference type="Pfam" id="PF08241"/>
    </source>
</evidence>
<proteinExistence type="predicted"/>
<gene>
    <name evidence="2" type="ORF">ACFYXQ_24900</name>
</gene>
<dbReference type="SUPFAM" id="SSF53335">
    <property type="entry name" value="S-adenosyl-L-methionine-dependent methyltransferases"/>
    <property type="match status" value="1"/>
</dbReference>
<dbReference type="CDD" id="cd02440">
    <property type="entry name" value="AdoMet_MTases"/>
    <property type="match status" value="1"/>
</dbReference>
<evidence type="ECO:0000313" key="3">
    <source>
        <dbReference type="Proteomes" id="UP001601992"/>
    </source>
</evidence>
<accession>A0ABW6S405</accession>
<dbReference type="EC" id="2.1.1.-" evidence="2"/>
<dbReference type="InterPro" id="IPR013216">
    <property type="entry name" value="Methyltransf_11"/>
</dbReference>
<keyword evidence="2" id="KW-0808">Transferase</keyword>